<dbReference type="InterPro" id="IPR032716">
    <property type="entry name" value="ACC_epsilon"/>
</dbReference>
<dbReference type="Pfam" id="PF13822">
    <property type="entry name" value="ACC_epsilon"/>
    <property type="match status" value="1"/>
</dbReference>
<dbReference type="RefSeq" id="WP_344754156.1">
    <property type="nucleotide sequence ID" value="NZ_BAABAE010000002.1"/>
</dbReference>
<name>A0ABP7FAW3_9MICO</name>
<evidence type="ECO:0008006" key="3">
    <source>
        <dbReference type="Google" id="ProtNLM"/>
    </source>
</evidence>
<comment type="caution">
    <text evidence="1">The sequence shown here is derived from an EMBL/GenBank/DDBJ whole genome shotgun (WGS) entry which is preliminary data.</text>
</comment>
<evidence type="ECO:0000313" key="2">
    <source>
        <dbReference type="Proteomes" id="UP001501004"/>
    </source>
</evidence>
<gene>
    <name evidence="1" type="ORF">GCM10022239_09080</name>
</gene>
<reference evidence="2" key="1">
    <citation type="journal article" date="2019" name="Int. J. Syst. Evol. Microbiol.">
        <title>The Global Catalogue of Microorganisms (GCM) 10K type strain sequencing project: providing services to taxonomists for standard genome sequencing and annotation.</title>
        <authorList>
            <consortium name="The Broad Institute Genomics Platform"/>
            <consortium name="The Broad Institute Genome Sequencing Center for Infectious Disease"/>
            <person name="Wu L."/>
            <person name="Ma J."/>
        </authorList>
    </citation>
    <scope>NUCLEOTIDE SEQUENCE [LARGE SCALE GENOMIC DNA]</scope>
    <source>
        <strain evidence="2">JCM 16949</strain>
    </source>
</reference>
<accession>A0ABP7FAW3</accession>
<evidence type="ECO:0000313" key="1">
    <source>
        <dbReference type="EMBL" id="GAA3735200.1"/>
    </source>
</evidence>
<protein>
    <recommendedName>
        <fullName evidence="3">Acyl-CoA carboxylase subunit epsilon</fullName>
    </recommendedName>
</protein>
<sequence length="70" mass="7487">MIEAGDIKVVSGNPTPEELAAVVAVLEGMTQELEGTRARAAARAASAWRLSQRPIRTPIVSGVSRWRGFP</sequence>
<keyword evidence="2" id="KW-1185">Reference proteome</keyword>
<dbReference type="EMBL" id="BAABAE010000002">
    <property type="protein sequence ID" value="GAA3735200.1"/>
    <property type="molecule type" value="Genomic_DNA"/>
</dbReference>
<organism evidence="1 2">
    <name type="scientific">Leifsonella bigeumensis</name>
    <dbReference type="NCBI Taxonomy" id="433643"/>
    <lineage>
        <taxon>Bacteria</taxon>
        <taxon>Bacillati</taxon>
        <taxon>Actinomycetota</taxon>
        <taxon>Actinomycetes</taxon>
        <taxon>Micrococcales</taxon>
        <taxon>Microbacteriaceae</taxon>
        <taxon>Leifsonella</taxon>
    </lineage>
</organism>
<dbReference type="Proteomes" id="UP001501004">
    <property type="component" value="Unassembled WGS sequence"/>
</dbReference>
<proteinExistence type="predicted"/>